<proteinExistence type="predicted"/>
<sequence>MNDQANCNLPKRLHGRYSSHQLWPPLSPQSPFQKVEGSGGCRCCRTGHDDGEAEELGRGTAHEGDGIAEGAADGGAEKDIDGDEPPEAGAFKQEFYHEKLLKSKAGQ</sequence>
<keyword evidence="3" id="KW-1185">Reference proteome</keyword>
<protein>
    <submittedName>
        <fullName evidence="2">Uncharacterized protein</fullName>
    </submittedName>
</protein>
<evidence type="ECO:0000256" key="1">
    <source>
        <dbReference type="SAM" id="MobiDB-lite"/>
    </source>
</evidence>
<accession>A0A843VL19</accession>
<feature type="compositionally biased region" description="Basic and acidic residues" evidence="1">
    <location>
        <begin position="48"/>
        <end position="65"/>
    </location>
</feature>
<dbReference type="Proteomes" id="UP000652761">
    <property type="component" value="Unassembled WGS sequence"/>
</dbReference>
<dbReference type="EMBL" id="NMUH01002070">
    <property type="protein sequence ID" value="MQL97581.1"/>
    <property type="molecule type" value="Genomic_DNA"/>
</dbReference>
<organism evidence="2 3">
    <name type="scientific">Colocasia esculenta</name>
    <name type="common">Wild taro</name>
    <name type="synonym">Arum esculentum</name>
    <dbReference type="NCBI Taxonomy" id="4460"/>
    <lineage>
        <taxon>Eukaryota</taxon>
        <taxon>Viridiplantae</taxon>
        <taxon>Streptophyta</taxon>
        <taxon>Embryophyta</taxon>
        <taxon>Tracheophyta</taxon>
        <taxon>Spermatophyta</taxon>
        <taxon>Magnoliopsida</taxon>
        <taxon>Liliopsida</taxon>
        <taxon>Araceae</taxon>
        <taxon>Aroideae</taxon>
        <taxon>Colocasieae</taxon>
        <taxon>Colocasia</taxon>
    </lineage>
</organism>
<reference evidence="2" key="1">
    <citation type="submission" date="2017-07" db="EMBL/GenBank/DDBJ databases">
        <title>Taro Niue Genome Assembly and Annotation.</title>
        <authorList>
            <person name="Atibalentja N."/>
            <person name="Keating K."/>
            <person name="Fields C.J."/>
        </authorList>
    </citation>
    <scope>NUCLEOTIDE SEQUENCE</scope>
    <source>
        <strain evidence="2">Niue_2</strain>
        <tissue evidence="2">Leaf</tissue>
    </source>
</reference>
<name>A0A843VL19_COLES</name>
<comment type="caution">
    <text evidence="2">The sequence shown here is derived from an EMBL/GenBank/DDBJ whole genome shotgun (WGS) entry which is preliminary data.</text>
</comment>
<gene>
    <name evidence="2" type="ORF">Taro_030276</name>
</gene>
<dbReference type="AlphaFoldDB" id="A0A843VL19"/>
<evidence type="ECO:0000313" key="3">
    <source>
        <dbReference type="Proteomes" id="UP000652761"/>
    </source>
</evidence>
<evidence type="ECO:0000313" key="2">
    <source>
        <dbReference type="EMBL" id="MQL97581.1"/>
    </source>
</evidence>
<feature type="region of interest" description="Disordered" evidence="1">
    <location>
        <begin position="48"/>
        <end position="95"/>
    </location>
</feature>